<gene>
    <name evidence="2" type="ORF">EFL95_11830</name>
</gene>
<dbReference type="RefSeq" id="WP_123234154.1">
    <property type="nucleotide sequence ID" value="NZ_RJSG01000002.1"/>
</dbReference>
<dbReference type="Proteomes" id="UP000277094">
    <property type="component" value="Unassembled WGS sequence"/>
</dbReference>
<protein>
    <submittedName>
        <fullName evidence="2">Uncharacterized protein</fullName>
    </submittedName>
</protein>
<keyword evidence="1" id="KW-0812">Transmembrane</keyword>
<keyword evidence="1" id="KW-1133">Transmembrane helix</keyword>
<dbReference type="EMBL" id="RJSG01000002">
    <property type="protein sequence ID" value="RNL79651.1"/>
    <property type="molecule type" value="Genomic_DNA"/>
</dbReference>
<dbReference type="AlphaFoldDB" id="A0A3N0DVR3"/>
<sequence>MNDFPDLVPPPERPLTPLQRDRLRAALPLQDAPGERHWFVPAVAAAAVLAVVGGGVVLSRTLSNDEPSPAPLTGGPRANPIPMGDDGTMCLGDPSRTVVMMESVTPERDIVMTGAVLRDPQDASSSGAWYAVQPPGGVALGGAFAEGVPGMSKLEKQEWAARKPLAGAMLEKGKNYTFFVRVTVAVGGRFNGIAFSYSDASASGTSVMNLRVSGRHQCS</sequence>
<keyword evidence="3" id="KW-1185">Reference proteome</keyword>
<reference evidence="2 3" key="1">
    <citation type="submission" date="2018-11" db="EMBL/GenBank/DDBJ databases">
        <authorList>
            <person name="Li F."/>
        </authorList>
    </citation>
    <scope>NUCLEOTIDE SEQUENCE [LARGE SCALE GENOMIC DNA]</scope>
    <source>
        <strain evidence="2 3">KIS18-7</strain>
    </source>
</reference>
<accession>A0A3N0DVR3</accession>
<organism evidence="2 3">
    <name type="scientific">Nocardioides marmorisolisilvae</name>
    <dbReference type="NCBI Taxonomy" id="1542737"/>
    <lineage>
        <taxon>Bacteria</taxon>
        <taxon>Bacillati</taxon>
        <taxon>Actinomycetota</taxon>
        <taxon>Actinomycetes</taxon>
        <taxon>Propionibacteriales</taxon>
        <taxon>Nocardioidaceae</taxon>
        <taxon>Nocardioides</taxon>
    </lineage>
</organism>
<keyword evidence="1" id="KW-0472">Membrane</keyword>
<evidence type="ECO:0000313" key="3">
    <source>
        <dbReference type="Proteomes" id="UP000277094"/>
    </source>
</evidence>
<comment type="caution">
    <text evidence="2">The sequence shown here is derived from an EMBL/GenBank/DDBJ whole genome shotgun (WGS) entry which is preliminary data.</text>
</comment>
<proteinExistence type="predicted"/>
<evidence type="ECO:0000256" key="1">
    <source>
        <dbReference type="SAM" id="Phobius"/>
    </source>
</evidence>
<name>A0A3N0DVR3_9ACTN</name>
<evidence type="ECO:0000313" key="2">
    <source>
        <dbReference type="EMBL" id="RNL79651.1"/>
    </source>
</evidence>
<feature type="transmembrane region" description="Helical" evidence="1">
    <location>
        <begin position="38"/>
        <end position="58"/>
    </location>
</feature>